<dbReference type="GO" id="GO:0004497">
    <property type="term" value="F:monooxygenase activity"/>
    <property type="evidence" value="ECO:0007669"/>
    <property type="project" value="UniProtKB-KW"/>
</dbReference>
<reference evidence="3 4" key="1">
    <citation type="submission" date="2016-01" db="EMBL/GenBank/DDBJ databases">
        <title>Whole genome sequencing of Bhargavaea cecembensis T14.</title>
        <authorList>
            <person name="Hong K.W."/>
        </authorList>
    </citation>
    <scope>NUCLEOTIDE SEQUENCE [LARGE SCALE GENOMIC DNA]</scope>
    <source>
        <strain evidence="3 4">T14</strain>
    </source>
</reference>
<dbReference type="GO" id="GO:0016705">
    <property type="term" value="F:oxidoreductase activity, acting on paired donors, with incorporation or reduction of molecular oxygen"/>
    <property type="evidence" value="ECO:0007669"/>
    <property type="project" value="InterPro"/>
</dbReference>
<dbReference type="PANTHER" id="PTHR30137">
    <property type="entry name" value="LUCIFERASE-LIKE MONOOXYGENASE"/>
    <property type="match status" value="1"/>
</dbReference>
<evidence type="ECO:0000313" key="4">
    <source>
        <dbReference type="Proteomes" id="UP000076490"/>
    </source>
</evidence>
<gene>
    <name evidence="3" type="ORF">AV656_10330</name>
</gene>
<dbReference type="InterPro" id="IPR011251">
    <property type="entry name" value="Luciferase-like_dom"/>
</dbReference>
<dbReference type="InterPro" id="IPR036661">
    <property type="entry name" value="Luciferase-like_sf"/>
</dbReference>
<dbReference type="AlphaFoldDB" id="A0A165GML9"/>
<dbReference type="InterPro" id="IPR050766">
    <property type="entry name" value="Bact_Lucif_Oxidored"/>
</dbReference>
<evidence type="ECO:0000313" key="3">
    <source>
        <dbReference type="EMBL" id="KZE36974.1"/>
    </source>
</evidence>
<evidence type="ECO:0000259" key="2">
    <source>
        <dbReference type="Pfam" id="PF00296"/>
    </source>
</evidence>
<protein>
    <submittedName>
        <fullName evidence="3">Alkane 1-monooxygenase</fullName>
    </submittedName>
</protein>
<dbReference type="Pfam" id="PF00296">
    <property type="entry name" value="Bac_luciferase"/>
    <property type="match status" value="1"/>
</dbReference>
<feature type="domain" description="Luciferase-like" evidence="2">
    <location>
        <begin position="5"/>
        <end position="298"/>
    </location>
</feature>
<name>A0A165GML9_9BACL</name>
<dbReference type="NCBIfam" id="TIGR03558">
    <property type="entry name" value="oxido_grp_1"/>
    <property type="match status" value="1"/>
</dbReference>
<comment type="similarity">
    <text evidence="1">To bacterial alkanal monooxygenase alpha and beta chains.</text>
</comment>
<keyword evidence="3" id="KW-0560">Oxidoreductase</keyword>
<dbReference type="SUPFAM" id="SSF51679">
    <property type="entry name" value="Bacterial luciferase-like"/>
    <property type="match status" value="1"/>
</dbReference>
<evidence type="ECO:0000256" key="1">
    <source>
        <dbReference type="ARBA" id="ARBA00007789"/>
    </source>
</evidence>
<dbReference type="Gene3D" id="3.20.20.30">
    <property type="entry name" value="Luciferase-like domain"/>
    <property type="match status" value="1"/>
</dbReference>
<organism evidence="3 4">
    <name type="scientific">Bhargavaea cecembensis</name>
    <dbReference type="NCBI Taxonomy" id="394098"/>
    <lineage>
        <taxon>Bacteria</taxon>
        <taxon>Bacillati</taxon>
        <taxon>Bacillota</taxon>
        <taxon>Bacilli</taxon>
        <taxon>Bacillales</taxon>
        <taxon>Caryophanaceae</taxon>
        <taxon>Bhargavaea</taxon>
    </lineage>
</organism>
<accession>A0A165GML9</accession>
<dbReference type="InterPro" id="IPR019949">
    <property type="entry name" value="CmoO-like"/>
</dbReference>
<dbReference type="EMBL" id="LQNT01000011">
    <property type="protein sequence ID" value="KZE36974.1"/>
    <property type="molecule type" value="Genomic_DNA"/>
</dbReference>
<comment type="caution">
    <text evidence="3">The sequence shown here is derived from an EMBL/GenBank/DDBJ whole genome shotgun (WGS) entry which is preliminary data.</text>
</comment>
<dbReference type="OrthoDB" id="9780518at2"/>
<sequence>MSYQLGILDQSPVFPEASAEHALQQTVRLARHADEWGYSRFWVSEHHDSPDVAGSSPEVLISHLLALTESIRVGSGGVMLQHYSPYKVAENFHLMSALAPGRVDLGVGKAPGGLPLSTKALQHGTVNDGTDFESRLSDLMQLIRNDLPGNHPLAGVRATPVPSEMPDVHLLCASPDSAKLAARLGIGFVFALFINNNRGVLEKAAAAYRELHPGGTFIAAVHVLAAPTQEEAEELAGDYKIIKVHLKNGRSFTVTSAESAHSFGRQAGVPYEVEELEADIIAGTPEFVREELARLHESHHIDEFILHTALPREKERFRSFRLLSPASVGTAATSTEKSETSR</sequence>
<dbReference type="PANTHER" id="PTHR30137:SF19">
    <property type="entry name" value="LUCIFERASE-LIKE MONOOXYGENASE"/>
    <property type="match status" value="1"/>
</dbReference>
<dbReference type="Proteomes" id="UP000076490">
    <property type="component" value="Unassembled WGS sequence"/>
</dbReference>
<proteinExistence type="predicted"/>
<dbReference type="GO" id="GO:0005829">
    <property type="term" value="C:cytosol"/>
    <property type="evidence" value="ECO:0007669"/>
    <property type="project" value="TreeGrafter"/>
</dbReference>
<keyword evidence="3" id="KW-0503">Monooxygenase</keyword>
<dbReference type="RefSeq" id="WP_063181773.1">
    <property type="nucleotide sequence ID" value="NZ_LQNT01000011.1"/>
</dbReference>